<accession>A0A934W2Z6</accession>
<dbReference type="Gene3D" id="1.10.10.10">
    <property type="entry name" value="Winged helix-like DNA-binding domain superfamily/Winged helix DNA-binding domain"/>
    <property type="match status" value="1"/>
</dbReference>
<dbReference type="InterPro" id="IPR036390">
    <property type="entry name" value="WH_DNA-bd_sf"/>
</dbReference>
<dbReference type="InterPro" id="IPR036388">
    <property type="entry name" value="WH-like_DNA-bd_sf"/>
</dbReference>
<dbReference type="Proteomes" id="UP000636458">
    <property type="component" value="Unassembled WGS sequence"/>
</dbReference>
<proteinExistence type="predicted"/>
<comment type="caution">
    <text evidence="2">The sequence shown here is derived from an EMBL/GenBank/DDBJ whole genome shotgun (WGS) entry which is preliminary data.</text>
</comment>
<dbReference type="Pfam" id="PF01047">
    <property type="entry name" value="MarR"/>
    <property type="match status" value="1"/>
</dbReference>
<dbReference type="PANTHER" id="PTHR33164:SF104">
    <property type="entry name" value="TRANSCRIPTIONAL REGULATORY PROTEIN"/>
    <property type="match status" value="1"/>
</dbReference>
<gene>
    <name evidence="2" type="ORF">IV501_06975</name>
</gene>
<dbReference type="SUPFAM" id="SSF46785">
    <property type="entry name" value="Winged helix' DNA-binding domain"/>
    <property type="match status" value="1"/>
</dbReference>
<dbReference type="PROSITE" id="PS50995">
    <property type="entry name" value="HTH_MARR_2"/>
    <property type="match status" value="1"/>
</dbReference>
<dbReference type="SMART" id="SM00347">
    <property type="entry name" value="HTH_MARR"/>
    <property type="match status" value="1"/>
</dbReference>
<dbReference type="EMBL" id="JAEPES010000002">
    <property type="protein sequence ID" value="MBK4347371.1"/>
    <property type="molecule type" value="Genomic_DNA"/>
</dbReference>
<dbReference type="GO" id="GO:0006950">
    <property type="term" value="P:response to stress"/>
    <property type="evidence" value="ECO:0007669"/>
    <property type="project" value="TreeGrafter"/>
</dbReference>
<reference evidence="2" key="1">
    <citation type="submission" date="2021-01" db="EMBL/GenBank/DDBJ databases">
        <title>Lacisediminihabitans sp. nov. strain G11-30, isolated from Antarctic Soil.</title>
        <authorList>
            <person name="Li J."/>
        </authorList>
    </citation>
    <scope>NUCLEOTIDE SEQUENCE</scope>
    <source>
        <strain evidence="2">G11-30</strain>
    </source>
</reference>
<evidence type="ECO:0000313" key="2">
    <source>
        <dbReference type="EMBL" id="MBK4347371.1"/>
    </source>
</evidence>
<dbReference type="GO" id="GO:0003700">
    <property type="term" value="F:DNA-binding transcription factor activity"/>
    <property type="evidence" value="ECO:0007669"/>
    <property type="project" value="InterPro"/>
</dbReference>
<sequence>MTAASLSDPPLAAVPSRSVTGDDQVRALAAALTEVDAGHRDMRHRFASAVGLSDSEYSAVMRVGRAVELTPKQLAQALDMTTGAVTAMIDRLESANLIERRPNPNDRRSLLLRLSPAGLQVVEWVQDTYYDAVAAAVLASTGTSSKKIVQILTELATAVNDAAQKVGTPPFRS</sequence>
<dbReference type="PRINTS" id="PR00598">
    <property type="entry name" value="HTHMARR"/>
</dbReference>
<organism evidence="2 3">
    <name type="scientific">Lacisediminihabitans changchengi</name>
    <dbReference type="NCBI Taxonomy" id="2787634"/>
    <lineage>
        <taxon>Bacteria</taxon>
        <taxon>Bacillati</taxon>
        <taxon>Actinomycetota</taxon>
        <taxon>Actinomycetes</taxon>
        <taxon>Micrococcales</taxon>
        <taxon>Microbacteriaceae</taxon>
        <taxon>Lacisediminihabitans</taxon>
    </lineage>
</organism>
<dbReference type="InterPro" id="IPR000835">
    <property type="entry name" value="HTH_MarR-typ"/>
</dbReference>
<dbReference type="InterPro" id="IPR039422">
    <property type="entry name" value="MarR/SlyA-like"/>
</dbReference>
<evidence type="ECO:0000259" key="1">
    <source>
        <dbReference type="PROSITE" id="PS50995"/>
    </source>
</evidence>
<feature type="domain" description="HTH marR-type" evidence="1">
    <location>
        <begin position="21"/>
        <end position="157"/>
    </location>
</feature>
<dbReference type="RefSeq" id="WP_200555727.1">
    <property type="nucleotide sequence ID" value="NZ_JAEPES010000002.1"/>
</dbReference>
<dbReference type="PANTHER" id="PTHR33164">
    <property type="entry name" value="TRANSCRIPTIONAL REGULATOR, MARR FAMILY"/>
    <property type="match status" value="1"/>
</dbReference>
<keyword evidence="3" id="KW-1185">Reference proteome</keyword>
<dbReference type="AlphaFoldDB" id="A0A934W2Z6"/>
<protein>
    <submittedName>
        <fullName evidence="2">MarR family transcriptional regulator</fullName>
    </submittedName>
</protein>
<name>A0A934W2Z6_9MICO</name>
<evidence type="ECO:0000313" key="3">
    <source>
        <dbReference type="Proteomes" id="UP000636458"/>
    </source>
</evidence>